<evidence type="ECO:0000256" key="1">
    <source>
        <dbReference type="SAM" id="SignalP"/>
    </source>
</evidence>
<dbReference type="RefSeq" id="WP_038445078.1">
    <property type="nucleotide sequence ID" value="NZ_CP008896.1"/>
</dbReference>
<accession>A0A379I5S8</accession>
<evidence type="ECO:0000313" key="3">
    <source>
        <dbReference type="EMBL" id="SUD27342.1"/>
    </source>
</evidence>
<sequence length="333" mass="35196">MKLPFKRLITLVAGTALAGLVHAADLKEIRIAVPDLSAGTQNSGGGLTDVLRSQQIFEKAFADQGIKIQWNYFKGAGPVINEAFANGQVDLAYLGDLAAIIGRSNGLDTRLLSATARGVKQYLGVVPGSGIKTLQDLKGKRVAVFRGTATQLSLDSALASQGLSEKDLKIINLDFNAAVAALAAKQIDATWGGSNLSALQAKGLAEIPLTTKDLGGAGSVQGVLVGSGTFVDAHPEVVAKLLKAQQQAVQWLTDDNNKQAYIELVSGLASYPPLILANDLKDQKLSEIFPSTLDPVFLGKLQDAVDLASKERLIRKSFQVSDWVVPELAAAQR</sequence>
<evidence type="ECO:0000259" key="2">
    <source>
        <dbReference type="Pfam" id="PF09084"/>
    </source>
</evidence>
<feature type="signal peptide" evidence="1">
    <location>
        <begin position="1"/>
        <end position="23"/>
    </location>
</feature>
<protein>
    <submittedName>
        <fullName evidence="3">Sulfate ester ABC transporter, periplasmic sulfate ester-binding protein AtsR</fullName>
    </submittedName>
</protein>
<dbReference type="PANTHER" id="PTHR30024:SF21">
    <property type="entry name" value="ABC TRANSPORTER SUBSTRATE-BINDING PROTEIN"/>
    <property type="match status" value="1"/>
</dbReference>
<name>A0A379I5S8_PSEFL</name>
<dbReference type="Proteomes" id="UP000255125">
    <property type="component" value="Unassembled WGS sequence"/>
</dbReference>
<gene>
    <name evidence="3" type="primary">atsR</name>
    <name evidence="3" type="ORF">NCTC10392_00210</name>
</gene>
<dbReference type="SUPFAM" id="SSF53850">
    <property type="entry name" value="Periplasmic binding protein-like II"/>
    <property type="match status" value="1"/>
</dbReference>
<dbReference type="OrthoDB" id="9780180at2"/>
<keyword evidence="1" id="KW-0732">Signal</keyword>
<organism evidence="3 4">
    <name type="scientific">Pseudomonas fluorescens</name>
    <dbReference type="NCBI Taxonomy" id="294"/>
    <lineage>
        <taxon>Bacteria</taxon>
        <taxon>Pseudomonadati</taxon>
        <taxon>Pseudomonadota</taxon>
        <taxon>Gammaproteobacteria</taxon>
        <taxon>Pseudomonadales</taxon>
        <taxon>Pseudomonadaceae</taxon>
        <taxon>Pseudomonas</taxon>
    </lineage>
</organism>
<feature type="domain" description="SsuA/THI5-like" evidence="2">
    <location>
        <begin position="61"/>
        <end position="255"/>
    </location>
</feature>
<proteinExistence type="predicted"/>
<dbReference type="KEGG" id="pfn:HZ99_18845"/>
<dbReference type="Pfam" id="PF09084">
    <property type="entry name" value="NMT1"/>
    <property type="match status" value="1"/>
</dbReference>
<dbReference type="PANTHER" id="PTHR30024">
    <property type="entry name" value="ALIPHATIC SULFONATES-BINDING PROTEIN-RELATED"/>
    <property type="match status" value="1"/>
</dbReference>
<dbReference type="Gene3D" id="3.40.190.10">
    <property type="entry name" value="Periplasmic binding protein-like II"/>
    <property type="match status" value="2"/>
</dbReference>
<reference evidence="3 4" key="1">
    <citation type="submission" date="2018-06" db="EMBL/GenBank/DDBJ databases">
        <authorList>
            <consortium name="Pathogen Informatics"/>
            <person name="Doyle S."/>
        </authorList>
    </citation>
    <scope>NUCLEOTIDE SEQUENCE [LARGE SCALE GENOMIC DNA]</scope>
    <source>
        <strain evidence="3 4">NCTC10392</strain>
    </source>
</reference>
<evidence type="ECO:0000313" key="4">
    <source>
        <dbReference type="Proteomes" id="UP000255125"/>
    </source>
</evidence>
<feature type="chain" id="PRO_5016838950" evidence="1">
    <location>
        <begin position="24"/>
        <end position="333"/>
    </location>
</feature>
<dbReference type="AlphaFoldDB" id="A0A379I5S8"/>
<dbReference type="EMBL" id="UGUS01000002">
    <property type="protein sequence ID" value="SUD27342.1"/>
    <property type="molecule type" value="Genomic_DNA"/>
</dbReference>
<dbReference type="InterPro" id="IPR015168">
    <property type="entry name" value="SsuA/THI5"/>
</dbReference>